<feature type="transmembrane region" description="Helical" evidence="6">
    <location>
        <begin position="212"/>
        <end position="228"/>
    </location>
</feature>
<evidence type="ECO:0000313" key="7">
    <source>
        <dbReference type="EMBL" id="KAF3558540.1"/>
    </source>
</evidence>
<organism evidence="7 8">
    <name type="scientific">Brassica cretica</name>
    <name type="common">Mustard</name>
    <dbReference type="NCBI Taxonomy" id="69181"/>
    <lineage>
        <taxon>Eukaryota</taxon>
        <taxon>Viridiplantae</taxon>
        <taxon>Streptophyta</taxon>
        <taxon>Embryophyta</taxon>
        <taxon>Tracheophyta</taxon>
        <taxon>Spermatophyta</taxon>
        <taxon>Magnoliopsida</taxon>
        <taxon>eudicotyledons</taxon>
        <taxon>Gunneridae</taxon>
        <taxon>Pentapetalae</taxon>
        <taxon>rosids</taxon>
        <taxon>malvids</taxon>
        <taxon>Brassicales</taxon>
        <taxon>Brassicaceae</taxon>
        <taxon>Brassiceae</taxon>
        <taxon>Brassica</taxon>
    </lineage>
</organism>
<evidence type="ECO:0000313" key="8">
    <source>
        <dbReference type="Proteomes" id="UP000712600"/>
    </source>
</evidence>
<name>A0A8S9R600_BRACR</name>
<sequence length="332" mass="37528">MASVFLFGHKGLSCNFTRLLGASSGVFLCRHISSSSSSCKPEEWSIKIDALGDTVEGLVPEKSVEAMSTTIDGCSSAAAVENFSFPVNCVHYVINGIHDLTGSNWSMSIVLTAFLVNELMSPVSMLIQRQAAELNFWGMSIQKVGRLMQTCDPKCLAKHKKWEAECKQKFGECFMFYLPLGSLHLFITMSFINGINTMAKKIPGFTDLSTPDIFYILPLVTGLTYWLTKQATTISWTKILSRMKELPWFCLFFIVVQAAFKYEPAVYFYVISYRISLYILSMSCRDKQVEKLRKALGMPYDPVMSSEQQRIMARVISVMREFIDVVKKKDKK</sequence>
<accession>A0A8S9R600</accession>
<proteinExistence type="inferred from homology"/>
<keyword evidence="5 6" id="KW-0472">Membrane</keyword>
<dbReference type="Proteomes" id="UP000712600">
    <property type="component" value="Unassembled WGS sequence"/>
</dbReference>
<evidence type="ECO:0000256" key="5">
    <source>
        <dbReference type="ARBA" id="ARBA00023136"/>
    </source>
</evidence>
<evidence type="ECO:0000256" key="6">
    <source>
        <dbReference type="SAM" id="Phobius"/>
    </source>
</evidence>
<evidence type="ECO:0000256" key="2">
    <source>
        <dbReference type="ARBA" id="ARBA00010583"/>
    </source>
</evidence>
<dbReference type="EMBL" id="QGKX02000996">
    <property type="protein sequence ID" value="KAF3558540.1"/>
    <property type="molecule type" value="Genomic_DNA"/>
</dbReference>
<comment type="similarity">
    <text evidence="2">Belongs to the OXA1/ALB3/YidC (TC 2.A.9.2) family.</text>
</comment>
<dbReference type="PANTHER" id="PTHR12428:SF49">
    <property type="entry name" value="OXAA_YIDC-LIKE MEMBRANE INSERTION PROTEIN"/>
    <property type="match status" value="1"/>
</dbReference>
<keyword evidence="3 6" id="KW-0812">Transmembrane</keyword>
<comment type="subcellular location">
    <subcellularLocation>
        <location evidence="1">Membrane</location>
        <topology evidence="1">Multi-pass membrane protein</topology>
    </subcellularLocation>
</comment>
<dbReference type="AlphaFoldDB" id="A0A8S9R600"/>
<keyword evidence="4 6" id="KW-1133">Transmembrane helix</keyword>
<feature type="transmembrane region" description="Helical" evidence="6">
    <location>
        <begin position="240"/>
        <end position="260"/>
    </location>
</feature>
<comment type="caution">
    <text evidence="7">The sequence shown here is derived from an EMBL/GenBank/DDBJ whole genome shotgun (WGS) entry which is preliminary data.</text>
</comment>
<feature type="transmembrane region" description="Helical" evidence="6">
    <location>
        <begin position="174"/>
        <end position="192"/>
    </location>
</feature>
<evidence type="ECO:0000256" key="3">
    <source>
        <dbReference type="ARBA" id="ARBA00022692"/>
    </source>
</evidence>
<reference evidence="7" key="1">
    <citation type="submission" date="2019-12" db="EMBL/GenBank/DDBJ databases">
        <title>Genome sequencing and annotation of Brassica cretica.</title>
        <authorList>
            <person name="Studholme D.J."/>
            <person name="Sarris P."/>
        </authorList>
    </citation>
    <scope>NUCLEOTIDE SEQUENCE</scope>
    <source>
        <strain evidence="7">PFS-109/04</strain>
        <tissue evidence="7">Leaf</tissue>
    </source>
</reference>
<dbReference type="PANTHER" id="PTHR12428">
    <property type="entry name" value="OXA1"/>
    <property type="match status" value="1"/>
</dbReference>
<gene>
    <name evidence="7" type="ORF">F2Q69_00010397</name>
</gene>
<dbReference type="GO" id="GO:0032977">
    <property type="term" value="F:membrane insertase activity"/>
    <property type="evidence" value="ECO:0007669"/>
    <property type="project" value="InterPro"/>
</dbReference>
<evidence type="ECO:0000256" key="4">
    <source>
        <dbReference type="ARBA" id="ARBA00022989"/>
    </source>
</evidence>
<dbReference type="GO" id="GO:0032979">
    <property type="term" value="P:protein insertion into mitochondrial inner membrane from matrix"/>
    <property type="evidence" value="ECO:0007669"/>
    <property type="project" value="TreeGrafter"/>
</dbReference>
<evidence type="ECO:0000256" key="1">
    <source>
        <dbReference type="ARBA" id="ARBA00004141"/>
    </source>
</evidence>
<dbReference type="GO" id="GO:0005743">
    <property type="term" value="C:mitochondrial inner membrane"/>
    <property type="evidence" value="ECO:0007669"/>
    <property type="project" value="TreeGrafter"/>
</dbReference>
<protein>
    <submittedName>
        <fullName evidence="7">Uncharacterized protein</fullName>
    </submittedName>
</protein>
<dbReference type="InterPro" id="IPR001708">
    <property type="entry name" value="YidC/ALB3/OXA1/COX18"/>
</dbReference>